<gene>
    <name evidence="1" type="ORF">SI7747_04005647</name>
</gene>
<dbReference type="EMBL" id="CACRZD030000004">
    <property type="protein sequence ID" value="CAA6659207.1"/>
    <property type="molecule type" value="Genomic_DNA"/>
</dbReference>
<dbReference type="AlphaFoldDB" id="A0A7I8IMM6"/>
<dbReference type="EMBL" id="LR743591">
    <property type="protein sequence ID" value="CAA2619480.1"/>
    <property type="molecule type" value="Genomic_DNA"/>
</dbReference>
<evidence type="ECO:0000313" key="1">
    <source>
        <dbReference type="EMBL" id="CAA2619480.1"/>
    </source>
</evidence>
<organism evidence="1">
    <name type="scientific">Spirodela intermedia</name>
    <name type="common">Intermediate duckweed</name>
    <dbReference type="NCBI Taxonomy" id="51605"/>
    <lineage>
        <taxon>Eukaryota</taxon>
        <taxon>Viridiplantae</taxon>
        <taxon>Streptophyta</taxon>
        <taxon>Embryophyta</taxon>
        <taxon>Tracheophyta</taxon>
        <taxon>Spermatophyta</taxon>
        <taxon>Magnoliopsida</taxon>
        <taxon>Liliopsida</taxon>
        <taxon>Araceae</taxon>
        <taxon>Lemnoideae</taxon>
        <taxon>Spirodela</taxon>
    </lineage>
</organism>
<evidence type="ECO:0000313" key="2">
    <source>
        <dbReference type="Proteomes" id="UP001189122"/>
    </source>
</evidence>
<dbReference type="Proteomes" id="UP001189122">
    <property type="component" value="Unassembled WGS sequence"/>
</dbReference>
<proteinExistence type="predicted"/>
<protein>
    <submittedName>
        <fullName evidence="1">Uncharacterized protein</fullName>
    </submittedName>
</protein>
<accession>A0A7I8IMM6</accession>
<name>A0A7I8IMM6_SPIIN</name>
<sequence>MKLMKWVAESSPAAVTWQSRKRRLCGSPAAITRRRGAGWRRWRLISRQIVLFPTTASSSINRR</sequence>
<keyword evidence="2" id="KW-1185">Reference proteome</keyword>
<reference evidence="1 2" key="1">
    <citation type="submission" date="2019-12" db="EMBL/GenBank/DDBJ databases">
        <authorList>
            <person name="Scholz U."/>
            <person name="Mascher M."/>
            <person name="Fiebig A."/>
        </authorList>
    </citation>
    <scope>NUCLEOTIDE SEQUENCE</scope>
</reference>